<protein>
    <recommendedName>
        <fullName evidence="2">histidine kinase</fullName>
        <ecNumber evidence="2">2.7.13.3</ecNumber>
    </recommendedName>
</protein>
<evidence type="ECO:0000256" key="7">
    <source>
        <dbReference type="ARBA" id="ARBA00022840"/>
    </source>
</evidence>
<evidence type="ECO:0000313" key="12">
    <source>
        <dbReference type="Proteomes" id="UP001501490"/>
    </source>
</evidence>
<keyword evidence="9" id="KW-0812">Transmembrane</keyword>
<keyword evidence="9" id="KW-0472">Membrane</keyword>
<dbReference type="CDD" id="cd16917">
    <property type="entry name" value="HATPase_UhpB-NarQ-NarX-like"/>
    <property type="match status" value="1"/>
</dbReference>
<feature type="transmembrane region" description="Helical" evidence="9">
    <location>
        <begin position="20"/>
        <end position="40"/>
    </location>
</feature>
<dbReference type="InterPro" id="IPR011712">
    <property type="entry name" value="Sig_transdc_His_kin_sub3_dim/P"/>
</dbReference>
<dbReference type="RefSeq" id="WP_344810025.1">
    <property type="nucleotide sequence ID" value="NZ_BAABAB010000056.1"/>
</dbReference>
<comment type="catalytic activity">
    <reaction evidence="1">
        <text>ATP + protein L-histidine = ADP + protein N-phospho-L-histidine.</text>
        <dbReference type="EC" id="2.7.13.3"/>
    </reaction>
</comment>
<evidence type="ECO:0000256" key="5">
    <source>
        <dbReference type="ARBA" id="ARBA00022741"/>
    </source>
</evidence>
<dbReference type="InterPro" id="IPR036890">
    <property type="entry name" value="HATPase_C_sf"/>
</dbReference>
<accession>A0ABP7AYF5</accession>
<dbReference type="Gene3D" id="1.20.5.1930">
    <property type="match status" value="1"/>
</dbReference>
<comment type="caution">
    <text evidence="11">The sequence shown here is derived from an EMBL/GenBank/DDBJ whole genome shotgun (WGS) entry which is preliminary data.</text>
</comment>
<keyword evidence="8" id="KW-0902">Two-component regulatory system</keyword>
<keyword evidence="6" id="KW-0418">Kinase</keyword>
<evidence type="ECO:0000256" key="4">
    <source>
        <dbReference type="ARBA" id="ARBA00022679"/>
    </source>
</evidence>
<dbReference type="SUPFAM" id="SSF55874">
    <property type="entry name" value="ATPase domain of HSP90 chaperone/DNA topoisomerase II/histidine kinase"/>
    <property type="match status" value="1"/>
</dbReference>
<feature type="transmembrane region" description="Helical" evidence="9">
    <location>
        <begin position="46"/>
        <end position="67"/>
    </location>
</feature>
<keyword evidence="9" id="KW-1133">Transmembrane helix</keyword>
<evidence type="ECO:0000256" key="2">
    <source>
        <dbReference type="ARBA" id="ARBA00012438"/>
    </source>
</evidence>
<proteinExistence type="predicted"/>
<dbReference type="EC" id="2.7.13.3" evidence="2"/>
<sequence length="399" mass="41505">MRIREDSPDRARQPRRLDWVLALLTWAVAGVVVVSTFFSLHTLDAGMRVATVAVTAVVISLWTVVQFLPDARPAVGMLVAIGVLGAGLDYLNPEGPGYIVVFMAIAAIAGRYPLRISAPAAGVPAAASVVAELLTSHHPLSSVLNICIGVGFVFATATFARASQDAHALAAALLREQEAAQEARERAVVLGERSHLARELHDVLAHTLSGLSLQLAGAALLADRTGADPALTKQVGLAQATAREGLVNAQRAIEALRGEGALPGPENLDALIDSARRAGDIQISYVVEGTPVPVSPEVGLTIYRAVQESLTNVTRHAGRHPSVRVTASWSSGAVSVEVVDSGGDGQPAGLPPSGWGLRGLADRCARVGGQFETGPCGSGWRVRLTVPVRAAAADSVRTS</sequence>
<dbReference type="InterPro" id="IPR050482">
    <property type="entry name" value="Sensor_HK_TwoCompSys"/>
</dbReference>
<feature type="domain" description="Signal transduction histidine kinase subgroup 3 dimerisation and phosphoacceptor" evidence="10">
    <location>
        <begin position="192"/>
        <end position="259"/>
    </location>
</feature>
<gene>
    <name evidence="11" type="ORF">GCM10022236_51890</name>
</gene>
<evidence type="ECO:0000256" key="9">
    <source>
        <dbReference type="SAM" id="Phobius"/>
    </source>
</evidence>
<keyword evidence="3" id="KW-0597">Phosphoprotein</keyword>
<evidence type="ECO:0000256" key="8">
    <source>
        <dbReference type="ARBA" id="ARBA00023012"/>
    </source>
</evidence>
<dbReference type="PANTHER" id="PTHR24421:SF10">
    <property type="entry name" value="NITRATE_NITRITE SENSOR PROTEIN NARQ"/>
    <property type="match status" value="1"/>
</dbReference>
<dbReference type="Gene3D" id="3.30.565.10">
    <property type="entry name" value="Histidine kinase-like ATPase, C-terminal domain"/>
    <property type="match status" value="1"/>
</dbReference>
<organism evidence="11 12">
    <name type="scientific">Microlunatus ginsengisoli</name>
    <dbReference type="NCBI Taxonomy" id="363863"/>
    <lineage>
        <taxon>Bacteria</taxon>
        <taxon>Bacillati</taxon>
        <taxon>Actinomycetota</taxon>
        <taxon>Actinomycetes</taxon>
        <taxon>Propionibacteriales</taxon>
        <taxon>Propionibacteriaceae</taxon>
        <taxon>Microlunatus</taxon>
    </lineage>
</organism>
<evidence type="ECO:0000259" key="10">
    <source>
        <dbReference type="Pfam" id="PF07730"/>
    </source>
</evidence>
<dbReference type="PANTHER" id="PTHR24421">
    <property type="entry name" value="NITRATE/NITRITE SENSOR PROTEIN NARX-RELATED"/>
    <property type="match status" value="1"/>
</dbReference>
<dbReference type="EMBL" id="BAABAB010000056">
    <property type="protein sequence ID" value="GAA3642895.1"/>
    <property type="molecule type" value="Genomic_DNA"/>
</dbReference>
<evidence type="ECO:0000256" key="1">
    <source>
        <dbReference type="ARBA" id="ARBA00000085"/>
    </source>
</evidence>
<keyword evidence="5" id="KW-0547">Nucleotide-binding</keyword>
<reference evidence="12" key="1">
    <citation type="journal article" date="2019" name="Int. J. Syst. Evol. Microbiol.">
        <title>The Global Catalogue of Microorganisms (GCM) 10K type strain sequencing project: providing services to taxonomists for standard genome sequencing and annotation.</title>
        <authorList>
            <consortium name="The Broad Institute Genomics Platform"/>
            <consortium name="The Broad Institute Genome Sequencing Center for Infectious Disease"/>
            <person name="Wu L."/>
            <person name="Ma J."/>
        </authorList>
    </citation>
    <scope>NUCLEOTIDE SEQUENCE [LARGE SCALE GENOMIC DNA]</scope>
    <source>
        <strain evidence="12">JCM 16929</strain>
    </source>
</reference>
<dbReference type="Proteomes" id="UP001501490">
    <property type="component" value="Unassembled WGS sequence"/>
</dbReference>
<dbReference type="Pfam" id="PF07730">
    <property type="entry name" value="HisKA_3"/>
    <property type="match status" value="1"/>
</dbReference>
<evidence type="ECO:0000256" key="6">
    <source>
        <dbReference type="ARBA" id="ARBA00022777"/>
    </source>
</evidence>
<keyword evidence="7" id="KW-0067">ATP-binding</keyword>
<keyword evidence="4" id="KW-0808">Transferase</keyword>
<evidence type="ECO:0000256" key="3">
    <source>
        <dbReference type="ARBA" id="ARBA00022553"/>
    </source>
</evidence>
<keyword evidence="12" id="KW-1185">Reference proteome</keyword>
<evidence type="ECO:0000313" key="11">
    <source>
        <dbReference type="EMBL" id="GAA3642895.1"/>
    </source>
</evidence>
<name>A0ABP7AYF5_9ACTN</name>
<feature type="transmembrane region" description="Helical" evidence="9">
    <location>
        <begin position="74"/>
        <end position="91"/>
    </location>
</feature>